<keyword evidence="3" id="KW-1185">Reference proteome</keyword>
<organism evidence="2 3">
    <name type="scientific">Callosobruchus maculatus</name>
    <name type="common">Southern cowpea weevil</name>
    <name type="synonym">Pulse bruchid</name>
    <dbReference type="NCBI Taxonomy" id="64391"/>
    <lineage>
        <taxon>Eukaryota</taxon>
        <taxon>Metazoa</taxon>
        <taxon>Ecdysozoa</taxon>
        <taxon>Arthropoda</taxon>
        <taxon>Hexapoda</taxon>
        <taxon>Insecta</taxon>
        <taxon>Pterygota</taxon>
        <taxon>Neoptera</taxon>
        <taxon>Endopterygota</taxon>
        <taxon>Coleoptera</taxon>
        <taxon>Polyphaga</taxon>
        <taxon>Cucujiformia</taxon>
        <taxon>Chrysomeloidea</taxon>
        <taxon>Chrysomelidae</taxon>
        <taxon>Bruchinae</taxon>
        <taxon>Bruchini</taxon>
        <taxon>Callosobruchus</taxon>
    </lineage>
</organism>
<dbReference type="Proteomes" id="UP000410492">
    <property type="component" value="Unassembled WGS sequence"/>
</dbReference>
<protein>
    <submittedName>
        <fullName evidence="2">Uncharacterized protein</fullName>
    </submittedName>
</protein>
<dbReference type="AlphaFoldDB" id="A0A653DQ55"/>
<dbReference type="EMBL" id="CAACVG010013271">
    <property type="protein sequence ID" value="VEN61642.1"/>
    <property type="molecule type" value="Genomic_DNA"/>
</dbReference>
<feature type="signal peptide" evidence="1">
    <location>
        <begin position="1"/>
        <end position="19"/>
    </location>
</feature>
<keyword evidence="1" id="KW-0732">Signal</keyword>
<accession>A0A653DQ55</accession>
<reference evidence="2 3" key="1">
    <citation type="submission" date="2019-01" db="EMBL/GenBank/DDBJ databases">
        <authorList>
            <person name="Sayadi A."/>
        </authorList>
    </citation>
    <scope>NUCLEOTIDE SEQUENCE [LARGE SCALE GENOMIC DNA]</scope>
</reference>
<evidence type="ECO:0000313" key="2">
    <source>
        <dbReference type="EMBL" id="VEN61642.1"/>
    </source>
</evidence>
<proteinExistence type="predicted"/>
<evidence type="ECO:0000256" key="1">
    <source>
        <dbReference type="SAM" id="SignalP"/>
    </source>
</evidence>
<dbReference type="OrthoDB" id="6729895at2759"/>
<feature type="chain" id="PRO_5024979033" evidence="1">
    <location>
        <begin position="20"/>
        <end position="185"/>
    </location>
</feature>
<evidence type="ECO:0000313" key="3">
    <source>
        <dbReference type="Proteomes" id="UP000410492"/>
    </source>
</evidence>
<gene>
    <name evidence="2" type="ORF">CALMAC_LOCUS18987</name>
</gene>
<sequence length="185" mass="21017">MKIFTACLIFVALLAYATAQSYQGPSTGIQEAAPTFVQTMSAMIVEWLSRAFAWAMEAMEIKVRSVRFLSSLYTDDNLTLLKKFLNVGLRFGGWLYETIPNNTDEGSSRFLGFLFPERSFKESGNNYEKDQTYEDEDNEDMNFENGLKRNIVQQAYPPPPQVSNLNNLINGGIVDHNNLNNNLIY</sequence>
<name>A0A653DQ55_CALMS</name>